<dbReference type="InterPro" id="IPR036864">
    <property type="entry name" value="Zn2-C6_fun-type_DNA-bd_sf"/>
</dbReference>
<evidence type="ECO:0000256" key="2">
    <source>
        <dbReference type="ARBA" id="ARBA00022833"/>
    </source>
</evidence>
<dbReference type="Pfam" id="PF00172">
    <property type="entry name" value="Zn_clus"/>
    <property type="match status" value="1"/>
</dbReference>
<feature type="region of interest" description="Disordered" evidence="7">
    <location>
        <begin position="419"/>
        <end position="443"/>
    </location>
</feature>
<evidence type="ECO:0000256" key="4">
    <source>
        <dbReference type="ARBA" id="ARBA00023125"/>
    </source>
</evidence>
<feature type="compositionally biased region" description="Pro residues" evidence="7">
    <location>
        <begin position="428"/>
        <end position="443"/>
    </location>
</feature>
<dbReference type="Gene3D" id="4.10.240.10">
    <property type="entry name" value="Zn(2)-C6 fungal-type DNA-binding domain"/>
    <property type="match status" value="1"/>
</dbReference>
<comment type="caution">
    <text evidence="9">The sequence shown here is derived from an EMBL/GenBank/DDBJ whole genome shotgun (WGS) entry which is preliminary data.</text>
</comment>
<dbReference type="SMART" id="SM00066">
    <property type="entry name" value="GAL4"/>
    <property type="match status" value="1"/>
</dbReference>
<accession>A0A0C2J8V0</accession>
<dbReference type="PROSITE" id="PS00463">
    <property type="entry name" value="ZN2_CY6_FUNGAL_1"/>
    <property type="match status" value="1"/>
</dbReference>
<dbReference type="PROSITE" id="PS50048">
    <property type="entry name" value="ZN2_CY6_FUNGAL_2"/>
    <property type="match status" value="1"/>
</dbReference>
<feature type="region of interest" description="Disordered" evidence="7">
    <location>
        <begin position="50"/>
        <end position="87"/>
    </location>
</feature>
<name>A0A0C2J8V0_9PEZI</name>
<evidence type="ECO:0000313" key="9">
    <source>
        <dbReference type="EMBL" id="KIH93402.1"/>
    </source>
</evidence>
<keyword evidence="4" id="KW-0238">DNA-binding</keyword>
<keyword evidence="5" id="KW-0804">Transcription</keyword>
<evidence type="ECO:0000313" key="10">
    <source>
        <dbReference type="Proteomes" id="UP000031575"/>
    </source>
</evidence>
<dbReference type="GO" id="GO:0000981">
    <property type="term" value="F:DNA-binding transcription factor activity, RNA polymerase II-specific"/>
    <property type="evidence" value="ECO:0007669"/>
    <property type="project" value="InterPro"/>
</dbReference>
<dbReference type="Pfam" id="PF11951">
    <property type="entry name" value="Fungal_trans_2"/>
    <property type="match status" value="1"/>
</dbReference>
<dbReference type="GeneID" id="63682208"/>
<dbReference type="RefSeq" id="XP_040621412.1">
    <property type="nucleotide sequence ID" value="XM_040767287.1"/>
</dbReference>
<sequence length="593" mass="63293">MPAVRSRLGCDECRRRRRKCDEAKPACGPCTGARRSCRYTLKIVRGASTFAARRPSAPRGWTRHDRNDRSDSHDSHDRLDRHDTDTVPPPVGPLVLVRLPNGVPLAPPYQRLLDYFARDVLASLSVHPAIHRDLAQGLVPAMLRAPHLLSAGLALAATGLASRGRADVGGVGLPRVMQHLQTAGLALLRQALERNAGGRGDRATDGDGDGGRGDGGLDLVATCLLWCLADVFAADVSLPSSSSSSSSWRIHLHGIEALLGGARALDAFVTRGQRGADDTSAPSSSSRSAMGHLHQLYRSLQTLPHITRRQGGGGTAEMSKPGVGASIVVELDTALPKAPGWPRIDGFLGYSEELLDILQQLEGIASTLPAMDDWDDNTDGYTNDYATDDLLAAPHLTDATRAAAADLLARAHAQALVLDDGTRSTEPEGPPCTAPPDEVPPAPPRVAHIPAPALTAAAARELALCHGCFQQATLIHIYRRLFRLPSRAPRIQQAAAQIRRMAGQMRQGAPCSAWVAMALPLFTAGCEAYTPAAQAWAHAALAAFAASIGSRHVQLLRRALEDLGRLRARRGDTDGRLCAGPLLEELNYNIILF</sequence>
<dbReference type="GO" id="GO:0045944">
    <property type="term" value="P:positive regulation of transcription by RNA polymerase II"/>
    <property type="evidence" value="ECO:0007669"/>
    <property type="project" value="TreeGrafter"/>
</dbReference>
<dbReference type="GO" id="GO:0008270">
    <property type="term" value="F:zinc ion binding"/>
    <property type="evidence" value="ECO:0007669"/>
    <property type="project" value="InterPro"/>
</dbReference>
<evidence type="ECO:0000256" key="7">
    <source>
        <dbReference type="SAM" id="MobiDB-lite"/>
    </source>
</evidence>
<evidence type="ECO:0000256" key="5">
    <source>
        <dbReference type="ARBA" id="ARBA00023163"/>
    </source>
</evidence>
<keyword evidence="2" id="KW-0862">Zinc</keyword>
<evidence type="ECO:0000259" key="8">
    <source>
        <dbReference type="PROSITE" id="PS50048"/>
    </source>
</evidence>
<dbReference type="PANTHER" id="PTHR37534">
    <property type="entry name" value="TRANSCRIPTIONAL ACTIVATOR PROTEIN UGA3"/>
    <property type="match status" value="1"/>
</dbReference>
<feature type="compositionally biased region" description="Basic and acidic residues" evidence="7">
    <location>
        <begin position="62"/>
        <end position="85"/>
    </location>
</feature>
<keyword evidence="6" id="KW-0539">Nucleus</keyword>
<proteinExistence type="predicted"/>
<dbReference type="InterPro" id="IPR021858">
    <property type="entry name" value="Fun_TF"/>
</dbReference>
<evidence type="ECO:0000256" key="3">
    <source>
        <dbReference type="ARBA" id="ARBA00023015"/>
    </source>
</evidence>
<gene>
    <name evidence="9" type="ORF">SPBR_09161</name>
</gene>
<dbReference type="InterPro" id="IPR001138">
    <property type="entry name" value="Zn2Cys6_DnaBD"/>
</dbReference>
<organism evidence="9 10">
    <name type="scientific">Sporothrix brasiliensis 5110</name>
    <dbReference type="NCBI Taxonomy" id="1398154"/>
    <lineage>
        <taxon>Eukaryota</taxon>
        <taxon>Fungi</taxon>
        <taxon>Dikarya</taxon>
        <taxon>Ascomycota</taxon>
        <taxon>Pezizomycotina</taxon>
        <taxon>Sordariomycetes</taxon>
        <taxon>Sordariomycetidae</taxon>
        <taxon>Ophiostomatales</taxon>
        <taxon>Ophiostomataceae</taxon>
        <taxon>Sporothrix</taxon>
    </lineage>
</organism>
<dbReference type="GO" id="GO:0005634">
    <property type="term" value="C:nucleus"/>
    <property type="evidence" value="ECO:0007669"/>
    <property type="project" value="UniProtKB-SubCell"/>
</dbReference>
<dbReference type="SUPFAM" id="SSF57701">
    <property type="entry name" value="Zn2/Cys6 DNA-binding domain"/>
    <property type="match status" value="1"/>
</dbReference>
<comment type="subcellular location">
    <subcellularLocation>
        <location evidence="1">Nucleus</location>
    </subcellularLocation>
</comment>
<dbReference type="AlphaFoldDB" id="A0A0C2J8V0"/>
<keyword evidence="3" id="KW-0805">Transcription regulation</keyword>
<dbReference type="VEuPathDB" id="FungiDB:SPBR_09161"/>
<protein>
    <recommendedName>
        <fullName evidence="8">Zn(2)-C6 fungal-type domain-containing protein</fullName>
    </recommendedName>
</protein>
<dbReference type="OrthoDB" id="5229455at2759"/>
<reference evidence="9 10" key="1">
    <citation type="journal article" date="2014" name="BMC Genomics">
        <title>Comparative genomics of the major fungal agents of human and animal Sporotrichosis: Sporothrix schenckii and Sporothrix brasiliensis.</title>
        <authorList>
            <person name="Teixeira M.M."/>
            <person name="de Almeida L.G."/>
            <person name="Kubitschek-Barreira P."/>
            <person name="Alves F.L."/>
            <person name="Kioshima E.S."/>
            <person name="Abadio A.K."/>
            <person name="Fernandes L."/>
            <person name="Derengowski L.S."/>
            <person name="Ferreira K.S."/>
            <person name="Souza R.C."/>
            <person name="Ruiz J.C."/>
            <person name="de Andrade N.C."/>
            <person name="Paes H.C."/>
            <person name="Nicola A.M."/>
            <person name="Albuquerque P."/>
            <person name="Gerber A.L."/>
            <person name="Martins V.P."/>
            <person name="Peconick L.D."/>
            <person name="Neto A.V."/>
            <person name="Chaucanez C.B."/>
            <person name="Silva P.A."/>
            <person name="Cunha O.L."/>
            <person name="de Oliveira F.F."/>
            <person name="dos Santos T.C."/>
            <person name="Barros A.L."/>
            <person name="Soares M.A."/>
            <person name="de Oliveira L.M."/>
            <person name="Marini M.M."/>
            <person name="Villalobos-Duno H."/>
            <person name="Cunha M.M."/>
            <person name="de Hoog S."/>
            <person name="da Silveira J.F."/>
            <person name="Henrissat B."/>
            <person name="Nino-Vega G.A."/>
            <person name="Cisalpino P.S."/>
            <person name="Mora-Montes H.M."/>
            <person name="Almeida S.R."/>
            <person name="Stajich J.E."/>
            <person name="Lopes-Bezerra L.M."/>
            <person name="Vasconcelos A.T."/>
            <person name="Felipe M.S."/>
        </authorList>
    </citation>
    <scope>NUCLEOTIDE SEQUENCE [LARGE SCALE GENOMIC DNA]</scope>
    <source>
        <strain evidence="9 10">5110</strain>
    </source>
</reference>
<dbReference type="PANTHER" id="PTHR37534:SF49">
    <property type="entry name" value="LYSINE BIOSYNTHESIS REGULATORY PROTEIN LYS14"/>
    <property type="match status" value="1"/>
</dbReference>
<keyword evidence="10" id="KW-1185">Reference proteome</keyword>
<evidence type="ECO:0000256" key="6">
    <source>
        <dbReference type="ARBA" id="ARBA00023242"/>
    </source>
</evidence>
<evidence type="ECO:0000256" key="1">
    <source>
        <dbReference type="ARBA" id="ARBA00004123"/>
    </source>
</evidence>
<dbReference type="EMBL" id="AWTV01000005">
    <property type="protein sequence ID" value="KIH93402.1"/>
    <property type="molecule type" value="Genomic_DNA"/>
</dbReference>
<dbReference type="HOGENOM" id="CLU_032584_0_0_1"/>
<dbReference type="Proteomes" id="UP000031575">
    <property type="component" value="Unassembled WGS sequence"/>
</dbReference>
<dbReference type="GO" id="GO:0000976">
    <property type="term" value="F:transcription cis-regulatory region binding"/>
    <property type="evidence" value="ECO:0007669"/>
    <property type="project" value="TreeGrafter"/>
</dbReference>
<dbReference type="CDD" id="cd00067">
    <property type="entry name" value="GAL4"/>
    <property type="match status" value="1"/>
</dbReference>
<feature type="domain" description="Zn(2)-C6 fungal-type" evidence="8">
    <location>
        <begin position="9"/>
        <end position="39"/>
    </location>
</feature>